<feature type="domain" description="RING-type" evidence="3">
    <location>
        <begin position="17"/>
        <end position="60"/>
    </location>
</feature>
<dbReference type="GO" id="GO:0016925">
    <property type="term" value="P:protein sumoylation"/>
    <property type="evidence" value="ECO:0007669"/>
    <property type="project" value="TreeGrafter"/>
</dbReference>
<reference evidence="4 5" key="1">
    <citation type="journal article" date="2017" name="Mol. Ecol.">
        <title>Comparative and population genomic landscape of Phellinus noxius: A hypervariable fungus causing root rot in trees.</title>
        <authorList>
            <person name="Chung C.L."/>
            <person name="Lee T.J."/>
            <person name="Akiba M."/>
            <person name="Lee H.H."/>
            <person name="Kuo T.H."/>
            <person name="Liu D."/>
            <person name="Ke H.M."/>
            <person name="Yokoi T."/>
            <person name="Roa M.B."/>
            <person name="Lu M.J."/>
            <person name="Chang Y.Y."/>
            <person name="Ann P.J."/>
            <person name="Tsai J.N."/>
            <person name="Chen C.Y."/>
            <person name="Tzean S.S."/>
            <person name="Ota Y."/>
            <person name="Hattori T."/>
            <person name="Sahashi N."/>
            <person name="Liou R.F."/>
            <person name="Kikuchi T."/>
            <person name="Tsai I.J."/>
        </authorList>
    </citation>
    <scope>NUCLEOTIDE SEQUENCE [LARGE SCALE GENOMIC DNA]</scope>
    <source>
        <strain evidence="4 5">FFPRI411160</strain>
    </source>
</reference>
<dbReference type="GO" id="GO:0007129">
    <property type="term" value="P:homologous chromosome pairing at meiosis"/>
    <property type="evidence" value="ECO:0007669"/>
    <property type="project" value="TreeGrafter"/>
</dbReference>
<dbReference type="GO" id="GO:0007131">
    <property type="term" value="P:reciprocal meiotic recombination"/>
    <property type="evidence" value="ECO:0007669"/>
    <property type="project" value="InterPro"/>
</dbReference>
<organism evidence="4 5">
    <name type="scientific">Pyrrhoderma noxium</name>
    <dbReference type="NCBI Taxonomy" id="2282107"/>
    <lineage>
        <taxon>Eukaryota</taxon>
        <taxon>Fungi</taxon>
        <taxon>Dikarya</taxon>
        <taxon>Basidiomycota</taxon>
        <taxon>Agaricomycotina</taxon>
        <taxon>Agaricomycetes</taxon>
        <taxon>Hymenochaetales</taxon>
        <taxon>Hymenochaetaceae</taxon>
        <taxon>Pyrrhoderma</taxon>
    </lineage>
</organism>
<comment type="caution">
    <text evidence="4">The sequence shown here is derived from an EMBL/GenBank/DDBJ whole genome shotgun (WGS) entry which is preliminary data.</text>
</comment>
<evidence type="ECO:0000313" key="4">
    <source>
        <dbReference type="EMBL" id="PAV24015.1"/>
    </source>
</evidence>
<proteinExistence type="predicted"/>
<name>A0A286UX28_9AGAM</name>
<keyword evidence="1" id="KW-0469">Meiosis</keyword>
<feature type="region of interest" description="Disordered" evidence="2">
    <location>
        <begin position="239"/>
        <end position="272"/>
    </location>
</feature>
<dbReference type="AlphaFoldDB" id="A0A286UX28"/>
<keyword evidence="5" id="KW-1185">Reference proteome</keyword>
<dbReference type="InterPro" id="IPR042123">
    <property type="entry name" value="Zip3/RNF212-like"/>
</dbReference>
<evidence type="ECO:0000313" key="5">
    <source>
        <dbReference type="Proteomes" id="UP000217199"/>
    </source>
</evidence>
<feature type="compositionally biased region" description="Polar residues" evidence="2">
    <location>
        <begin position="141"/>
        <end position="156"/>
    </location>
</feature>
<dbReference type="Proteomes" id="UP000217199">
    <property type="component" value="Unassembled WGS sequence"/>
</dbReference>
<dbReference type="STRING" id="2282107.A0A286UX28"/>
<accession>A0A286UX28</accession>
<dbReference type="PANTHER" id="PTHR22663">
    <property type="entry name" value="RING FINGER PROTEIN NARYA-RELATED"/>
    <property type="match status" value="1"/>
</dbReference>
<evidence type="ECO:0000256" key="2">
    <source>
        <dbReference type="SAM" id="MobiDB-lite"/>
    </source>
</evidence>
<protein>
    <submittedName>
        <fullName evidence="4">Zinc-RING finger</fullName>
    </submittedName>
</protein>
<dbReference type="Pfam" id="PF14634">
    <property type="entry name" value="zf-RING_5"/>
    <property type="match status" value="1"/>
</dbReference>
<sequence>MEQENPQDFNIWEFVTCAICQTTFLPNGASVPTIPFWITECGHVLCNSHLNADKSCTYCNAQRIELMPLQKEMPPPFSDWFCSLPFKLDALAQAAKFQHERLTNAARYYKSRYLQYRAMSIQKHNEIKALKKEIEMLKAENAQTLQRGQDPSSYINGNGKRPMTDNRLSASSPRSIHTPLGPPRITLPPDADPPPSLSRLSGSDENRSPYLQRQTNYANEPPGSSHFNQKYAYKNSQVNQIQGSSQAVSGQPQERTFDSRQMPPPPTPTHFQRFSEEYHNHEHQRLSTSRAEIPSQVRVGQNLPIGHNTSTQSLQKVQQNQSQAPRRFIPLWHLDRRLRTR</sequence>
<feature type="compositionally biased region" description="Polar residues" evidence="2">
    <location>
        <begin position="166"/>
        <end position="175"/>
    </location>
</feature>
<feature type="compositionally biased region" description="Pro residues" evidence="2">
    <location>
        <begin position="180"/>
        <end position="196"/>
    </location>
</feature>
<dbReference type="GO" id="GO:0019789">
    <property type="term" value="F:SUMO transferase activity"/>
    <property type="evidence" value="ECO:0007669"/>
    <property type="project" value="InterPro"/>
</dbReference>
<feature type="region of interest" description="Disordered" evidence="2">
    <location>
        <begin position="141"/>
        <end position="208"/>
    </location>
</feature>
<feature type="compositionally biased region" description="Polar residues" evidence="2">
    <location>
        <begin position="239"/>
        <end position="254"/>
    </location>
</feature>
<dbReference type="InParanoid" id="A0A286UX28"/>
<dbReference type="EMBL" id="NBII01000001">
    <property type="protein sequence ID" value="PAV24015.1"/>
    <property type="molecule type" value="Genomic_DNA"/>
</dbReference>
<dbReference type="PANTHER" id="PTHR22663:SF17">
    <property type="entry name" value="RING FINGER PROTEIN NARYA-RELATED"/>
    <property type="match status" value="1"/>
</dbReference>
<evidence type="ECO:0000259" key="3">
    <source>
        <dbReference type="Pfam" id="PF14634"/>
    </source>
</evidence>
<dbReference type="GO" id="GO:0000795">
    <property type="term" value="C:synaptonemal complex"/>
    <property type="evidence" value="ECO:0007669"/>
    <property type="project" value="InterPro"/>
</dbReference>
<evidence type="ECO:0000256" key="1">
    <source>
        <dbReference type="ARBA" id="ARBA00023254"/>
    </source>
</evidence>
<dbReference type="InterPro" id="IPR001841">
    <property type="entry name" value="Znf_RING"/>
</dbReference>
<dbReference type="OrthoDB" id="2535391at2759"/>
<gene>
    <name evidence="4" type="ORF">PNOK_0108300</name>
</gene>